<accession>A0A0C3ERT9</accession>
<proteinExistence type="predicted"/>
<dbReference type="EMBL" id="KN822004">
    <property type="protein sequence ID" value="KIM70834.1"/>
    <property type="molecule type" value="Genomic_DNA"/>
</dbReference>
<reference evidence="1 2" key="1">
    <citation type="submission" date="2014-04" db="EMBL/GenBank/DDBJ databases">
        <authorList>
            <consortium name="DOE Joint Genome Institute"/>
            <person name="Kuo A."/>
            <person name="Kohler A."/>
            <person name="Nagy L.G."/>
            <person name="Floudas D."/>
            <person name="Copeland A."/>
            <person name="Barry K.W."/>
            <person name="Cichocki N."/>
            <person name="Veneault-Fourrey C."/>
            <person name="LaButti K."/>
            <person name="Lindquist E.A."/>
            <person name="Lipzen A."/>
            <person name="Lundell T."/>
            <person name="Morin E."/>
            <person name="Murat C."/>
            <person name="Sun H."/>
            <person name="Tunlid A."/>
            <person name="Henrissat B."/>
            <person name="Grigoriev I.V."/>
            <person name="Hibbett D.S."/>
            <person name="Martin F."/>
            <person name="Nordberg H.P."/>
            <person name="Cantor M.N."/>
            <person name="Hua S.X."/>
        </authorList>
    </citation>
    <scope>NUCLEOTIDE SEQUENCE [LARGE SCALE GENOMIC DNA]</scope>
    <source>
        <strain evidence="1 2">Foug A</strain>
    </source>
</reference>
<name>A0A0C3ERT9_9AGAM</name>
<organism evidence="1 2">
    <name type="scientific">Scleroderma citrinum Foug A</name>
    <dbReference type="NCBI Taxonomy" id="1036808"/>
    <lineage>
        <taxon>Eukaryota</taxon>
        <taxon>Fungi</taxon>
        <taxon>Dikarya</taxon>
        <taxon>Basidiomycota</taxon>
        <taxon>Agaricomycotina</taxon>
        <taxon>Agaricomycetes</taxon>
        <taxon>Agaricomycetidae</taxon>
        <taxon>Boletales</taxon>
        <taxon>Sclerodermatineae</taxon>
        <taxon>Sclerodermataceae</taxon>
        <taxon>Scleroderma</taxon>
    </lineage>
</organism>
<dbReference type="HOGENOM" id="CLU_2414546_0_0_1"/>
<sequence length="92" mass="10583">MKRQARSAPTHQFMFLYWSTSRSGHLAAFLYTFISLHLSGCRFVHNADWFAFPWVEGDDIVCDLWTDSRPIRFKLDITSYTDAGGGSQRDSS</sequence>
<gene>
    <name evidence="1" type="ORF">SCLCIDRAFT_1207003</name>
</gene>
<dbReference type="InParanoid" id="A0A0C3ERT9"/>
<reference evidence="2" key="2">
    <citation type="submission" date="2015-01" db="EMBL/GenBank/DDBJ databases">
        <title>Evolutionary Origins and Diversification of the Mycorrhizal Mutualists.</title>
        <authorList>
            <consortium name="DOE Joint Genome Institute"/>
            <consortium name="Mycorrhizal Genomics Consortium"/>
            <person name="Kohler A."/>
            <person name="Kuo A."/>
            <person name="Nagy L.G."/>
            <person name="Floudas D."/>
            <person name="Copeland A."/>
            <person name="Barry K.W."/>
            <person name="Cichocki N."/>
            <person name="Veneault-Fourrey C."/>
            <person name="LaButti K."/>
            <person name="Lindquist E.A."/>
            <person name="Lipzen A."/>
            <person name="Lundell T."/>
            <person name="Morin E."/>
            <person name="Murat C."/>
            <person name="Riley R."/>
            <person name="Ohm R."/>
            <person name="Sun H."/>
            <person name="Tunlid A."/>
            <person name="Henrissat B."/>
            <person name="Grigoriev I.V."/>
            <person name="Hibbett D.S."/>
            <person name="Martin F."/>
        </authorList>
    </citation>
    <scope>NUCLEOTIDE SEQUENCE [LARGE SCALE GENOMIC DNA]</scope>
    <source>
        <strain evidence="2">Foug A</strain>
    </source>
</reference>
<keyword evidence="2" id="KW-1185">Reference proteome</keyword>
<evidence type="ECO:0000313" key="1">
    <source>
        <dbReference type="EMBL" id="KIM70834.1"/>
    </source>
</evidence>
<protein>
    <submittedName>
        <fullName evidence="1">Uncharacterized protein</fullName>
    </submittedName>
</protein>
<evidence type="ECO:0000313" key="2">
    <source>
        <dbReference type="Proteomes" id="UP000053989"/>
    </source>
</evidence>
<dbReference type="AlphaFoldDB" id="A0A0C3ERT9"/>
<dbReference type="Proteomes" id="UP000053989">
    <property type="component" value="Unassembled WGS sequence"/>
</dbReference>